<sequence length="357" mass="39529">MSKLDRLARAADRTGVLRATSWLRQPLAARHLGAFGFHRLALRREDETFSDEIIDATPDEFRRFLGLVRRHGQSVELDRVFALARGEPEACSALRGTPVLITFDDGYRSCLDVALPLLLEFGMRATFFVPTAYIDERRVFWWDRLAYALKRSRVPRLELGQPWNLTLDLADRSRSTAEIGALLEHGRDLDREGFLDAVCEALGVPWDRALEAAIADELLLDWEGVEALAAAGMDVQSHTVTHRLLPTLGAEELAHELAGSRSQLEQRLGREVRALAYPSGYAIRGQPEIVAAVEETGYELGFTYGGGASPIHGFDPLNVKRMTIDPASSASMLALQVAWPSWSHEAARARGYPGPAS</sequence>
<dbReference type="GO" id="GO:0005975">
    <property type="term" value="P:carbohydrate metabolic process"/>
    <property type="evidence" value="ECO:0007669"/>
    <property type="project" value="InterPro"/>
</dbReference>
<dbReference type="AlphaFoldDB" id="A0A518ES92"/>
<organism evidence="4 5">
    <name type="scientific">Saltatorellus ferox</name>
    <dbReference type="NCBI Taxonomy" id="2528018"/>
    <lineage>
        <taxon>Bacteria</taxon>
        <taxon>Pseudomonadati</taxon>
        <taxon>Planctomycetota</taxon>
        <taxon>Planctomycetia</taxon>
        <taxon>Planctomycetia incertae sedis</taxon>
        <taxon>Saltatorellus</taxon>
    </lineage>
</organism>
<dbReference type="EMBL" id="CP036434">
    <property type="protein sequence ID" value="QDV06946.1"/>
    <property type="molecule type" value="Genomic_DNA"/>
</dbReference>
<dbReference type="RefSeq" id="WP_145197581.1">
    <property type="nucleotide sequence ID" value="NZ_CP036434.1"/>
</dbReference>
<proteinExistence type="predicted"/>
<dbReference type="GO" id="GO:0005576">
    <property type="term" value="C:extracellular region"/>
    <property type="evidence" value="ECO:0007669"/>
    <property type="project" value="UniProtKB-SubCell"/>
</dbReference>
<dbReference type="CDD" id="cd10918">
    <property type="entry name" value="CE4_NodB_like_5s_6s"/>
    <property type="match status" value="1"/>
</dbReference>
<reference evidence="4 5" key="1">
    <citation type="submission" date="2019-02" db="EMBL/GenBank/DDBJ databases">
        <title>Deep-cultivation of Planctomycetes and their phenomic and genomic characterization uncovers novel biology.</title>
        <authorList>
            <person name="Wiegand S."/>
            <person name="Jogler M."/>
            <person name="Boedeker C."/>
            <person name="Pinto D."/>
            <person name="Vollmers J."/>
            <person name="Rivas-Marin E."/>
            <person name="Kohn T."/>
            <person name="Peeters S.H."/>
            <person name="Heuer A."/>
            <person name="Rast P."/>
            <person name="Oberbeckmann S."/>
            <person name="Bunk B."/>
            <person name="Jeske O."/>
            <person name="Meyerdierks A."/>
            <person name="Storesund J.E."/>
            <person name="Kallscheuer N."/>
            <person name="Luecker S."/>
            <person name="Lage O.M."/>
            <person name="Pohl T."/>
            <person name="Merkel B.J."/>
            <person name="Hornburger P."/>
            <person name="Mueller R.-W."/>
            <person name="Bruemmer F."/>
            <person name="Labrenz M."/>
            <person name="Spormann A.M."/>
            <person name="Op den Camp H."/>
            <person name="Overmann J."/>
            <person name="Amann R."/>
            <person name="Jetten M.S.M."/>
            <person name="Mascher T."/>
            <person name="Medema M.H."/>
            <person name="Devos D.P."/>
            <person name="Kaster A.-K."/>
            <person name="Ovreas L."/>
            <person name="Rohde M."/>
            <person name="Galperin M.Y."/>
            <person name="Jogler C."/>
        </authorList>
    </citation>
    <scope>NUCLEOTIDE SEQUENCE [LARGE SCALE GENOMIC DNA]</scope>
    <source>
        <strain evidence="4 5">Poly30</strain>
    </source>
</reference>
<evidence type="ECO:0000313" key="5">
    <source>
        <dbReference type="Proteomes" id="UP000320390"/>
    </source>
</evidence>
<dbReference type="GO" id="GO:0016810">
    <property type="term" value="F:hydrolase activity, acting on carbon-nitrogen (but not peptide) bonds"/>
    <property type="evidence" value="ECO:0007669"/>
    <property type="project" value="InterPro"/>
</dbReference>
<feature type="domain" description="NodB homology" evidence="3">
    <location>
        <begin position="97"/>
        <end position="357"/>
    </location>
</feature>
<dbReference type="Gene3D" id="3.20.20.370">
    <property type="entry name" value="Glycoside hydrolase/deacetylase"/>
    <property type="match status" value="1"/>
</dbReference>
<keyword evidence="5" id="KW-1185">Reference proteome</keyword>
<dbReference type="PANTHER" id="PTHR34216:SF3">
    <property type="entry name" value="POLY-BETA-1,6-N-ACETYL-D-GLUCOSAMINE N-DEACETYLASE"/>
    <property type="match status" value="1"/>
</dbReference>
<evidence type="ECO:0000256" key="2">
    <source>
        <dbReference type="ARBA" id="ARBA00022729"/>
    </source>
</evidence>
<dbReference type="InterPro" id="IPR011330">
    <property type="entry name" value="Glyco_hydro/deAcase_b/a-brl"/>
</dbReference>
<evidence type="ECO:0000313" key="4">
    <source>
        <dbReference type="EMBL" id="QDV06946.1"/>
    </source>
</evidence>
<comment type="subcellular location">
    <subcellularLocation>
        <location evidence="1">Secreted</location>
    </subcellularLocation>
</comment>
<dbReference type="SUPFAM" id="SSF88713">
    <property type="entry name" value="Glycoside hydrolase/deacetylase"/>
    <property type="match status" value="1"/>
</dbReference>
<dbReference type="Proteomes" id="UP000320390">
    <property type="component" value="Chromosome"/>
</dbReference>
<dbReference type="OrthoDB" id="9778320at2"/>
<evidence type="ECO:0000256" key="1">
    <source>
        <dbReference type="ARBA" id="ARBA00004613"/>
    </source>
</evidence>
<keyword evidence="2" id="KW-0732">Signal</keyword>
<accession>A0A518ES92</accession>
<evidence type="ECO:0000259" key="3">
    <source>
        <dbReference type="PROSITE" id="PS51677"/>
    </source>
</evidence>
<dbReference type="Pfam" id="PF01522">
    <property type="entry name" value="Polysacc_deac_1"/>
    <property type="match status" value="1"/>
</dbReference>
<protein>
    <submittedName>
        <fullName evidence="4">Polysaccharide deacetylase</fullName>
    </submittedName>
</protein>
<dbReference type="InterPro" id="IPR051398">
    <property type="entry name" value="Polysacch_Deacetylase"/>
</dbReference>
<gene>
    <name evidence="4" type="ORF">Poly30_24640</name>
</gene>
<name>A0A518ES92_9BACT</name>
<dbReference type="InterPro" id="IPR002509">
    <property type="entry name" value="NODB_dom"/>
</dbReference>
<dbReference type="PANTHER" id="PTHR34216">
    <property type="match status" value="1"/>
</dbReference>
<dbReference type="PROSITE" id="PS51677">
    <property type="entry name" value="NODB"/>
    <property type="match status" value="1"/>
</dbReference>